<dbReference type="OrthoDB" id="6430626at2759"/>
<dbReference type="PANTHER" id="PTHR46599">
    <property type="entry name" value="PIGGYBAC TRANSPOSABLE ELEMENT-DERIVED PROTEIN 4"/>
    <property type="match status" value="1"/>
</dbReference>
<dbReference type="PANTHER" id="PTHR46599:SF3">
    <property type="entry name" value="PIGGYBAC TRANSPOSABLE ELEMENT-DERIVED PROTEIN 4"/>
    <property type="match status" value="1"/>
</dbReference>
<evidence type="ECO:0000259" key="1">
    <source>
        <dbReference type="Pfam" id="PF13843"/>
    </source>
</evidence>
<proteinExistence type="predicted"/>
<gene>
    <name evidence="2" type="primary">X975_14698</name>
    <name evidence="2" type="ORF">TNIN_275331</name>
</gene>
<feature type="domain" description="PiggyBac transposable element-derived protein" evidence="1">
    <location>
        <begin position="1"/>
        <end position="107"/>
    </location>
</feature>
<evidence type="ECO:0000313" key="3">
    <source>
        <dbReference type="Proteomes" id="UP000886998"/>
    </source>
</evidence>
<dbReference type="AlphaFoldDB" id="A0A8X6X0T7"/>
<dbReference type="EMBL" id="BMAV01004423">
    <property type="protein sequence ID" value="GFY44825.1"/>
    <property type="molecule type" value="Genomic_DNA"/>
</dbReference>
<dbReference type="InterPro" id="IPR029526">
    <property type="entry name" value="PGBD"/>
</dbReference>
<reference evidence="2" key="1">
    <citation type="submission" date="2020-08" db="EMBL/GenBank/DDBJ databases">
        <title>Multicomponent nature underlies the extraordinary mechanical properties of spider dragline silk.</title>
        <authorList>
            <person name="Kono N."/>
            <person name="Nakamura H."/>
            <person name="Mori M."/>
            <person name="Yoshida Y."/>
            <person name="Ohtoshi R."/>
            <person name="Malay A.D."/>
            <person name="Moran D.A.P."/>
            <person name="Tomita M."/>
            <person name="Numata K."/>
            <person name="Arakawa K."/>
        </authorList>
    </citation>
    <scope>NUCLEOTIDE SEQUENCE</scope>
</reference>
<protein>
    <submittedName>
        <fullName evidence="2">PiggyBac transposable element-derived protein 4</fullName>
    </submittedName>
</protein>
<name>A0A8X6X0T7_9ARAC</name>
<comment type="caution">
    <text evidence="2">The sequence shown here is derived from an EMBL/GenBank/DDBJ whole genome shotgun (WGS) entry which is preliminary data.</text>
</comment>
<organism evidence="2 3">
    <name type="scientific">Trichonephila inaurata madagascariensis</name>
    <dbReference type="NCBI Taxonomy" id="2747483"/>
    <lineage>
        <taxon>Eukaryota</taxon>
        <taxon>Metazoa</taxon>
        <taxon>Ecdysozoa</taxon>
        <taxon>Arthropoda</taxon>
        <taxon>Chelicerata</taxon>
        <taxon>Arachnida</taxon>
        <taxon>Araneae</taxon>
        <taxon>Araneomorphae</taxon>
        <taxon>Entelegynae</taxon>
        <taxon>Araneoidea</taxon>
        <taxon>Nephilidae</taxon>
        <taxon>Trichonephila</taxon>
        <taxon>Trichonephila inaurata</taxon>
    </lineage>
</organism>
<evidence type="ECO:0000313" key="2">
    <source>
        <dbReference type="EMBL" id="GFY44825.1"/>
    </source>
</evidence>
<keyword evidence="3" id="KW-1185">Reference proteome</keyword>
<dbReference type="Proteomes" id="UP000886998">
    <property type="component" value="Unassembled WGS sequence"/>
</dbReference>
<dbReference type="Pfam" id="PF13843">
    <property type="entry name" value="DDE_Tnp_1_7"/>
    <property type="match status" value="1"/>
</dbReference>
<accession>A0A8X6X0T7</accession>
<sequence length="238" mass="27575">MFMLCESHSGYVWSIIIYVGKGTDVSEENKEYSFSTQVVLTLSKPLLNKGYWLTMDNYYNSPELGEMLLKSKTDFFGTLRPNRKDLPKELKTEKLKKGDLLAYQRGNKKSNLEFRIELAERIVEKYHTHRHLKLKPAETVSNTLRLSARHFLDYIPATEKKKEPTRRCVATLCISTNMEEEQELHTGACRSKDRGNSITSPKMESYIGFTTCREKEQIQQKKSMMIASELEFSQLSAH</sequence>